<dbReference type="GO" id="GO:0005524">
    <property type="term" value="F:ATP binding"/>
    <property type="evidence" value="ECO:0007669"/>
    <property type="project" value="InterPro"/>
</dbReference>
<dbReference type="SMART" id="SM00220">
    <property type="entry name" value="S_TKc"/>
    <property type="match status" value="1"/>
</dbReference>
<dbReference type="RefSeq" id="XP_033444396.1">
    <property type="nucleotide sequence ID" value="XM_033593931.1"/>
</dbReference>
<feature type="region of interest" description="Disordered" evidence="1">
    <location>
        <begin position="665"/>
        <end position="684"/>
    </location>
</feature>
<dbReference type="OrthoDB" id="1046782at2759"/>
<dbReference type="SUPFAM" id="SSF56112">
    <property type="entry name" value="Protein kinase-like (PK-like)"/>
    <property type="match status" value="1"/>
</dbReference>
<dbReference type="PANTHER" id="PTHR24359:SF37">
    <property type="entry name" value="PROTEIN KINASE DOMAIN-CONTAINING PROTEIN"/>
    <property type="match status" value="1"/>
</dbReference>
<dbReference type="InterPro" id="IPR000719">
    <property type="entry name" value="Prot_kinase_dom"/>
</dbReference>
<keyword evidence="3" id="KW-0808">Transferase</keyword>
<protein>
    <submittedName>
        <fullName evidence="3">Kinase-like protein</fullName>
    </submittedName>
</protein>
<name>A0A6A5R9C4_9PLEO</name>
<proteinExistence type="predicted"/>
<feature type="compositionally biased region" description="Polar residues" evidence="1">
    <location>
        <begin position="14"/>
        <end position="53"/>
    </location>
</feature>
<feature type="domain" description="Protein kinase" evidence="2">
    <location>
        <begin position="292"/>
        <end position="627"/>
    </location>
</feature>
<feature type="region of interest" description="Disordered" evidence="1">
    <location>
        <begin position="72"/>
        <end position="96"/>
    </location>
</feature>
<evidence type="ECO:0000259" key="2">
    <source>
        <dbReference type="PROSITE" id="PS50011"/>
    </source>
</evidence>
<dbReference type="PANTHER" id="PTHR24359">
    <property type="entry name" value="SERINE/THREONINE-PROTEIN KINASE SBK1"/>
    <property type="match status" value="1"/>
</dbReference>
<gene>
    <name evidence="3" type="ORF">M421DRAFT_424970</name>
</gene>
<evidence type="ECO:0000313" key="4">
    <source>
        <dbReference type="Proteomes" id="UP000800082"/>
    </source>
</evidence>
<dbReference type="Proteomes" id="UP000800082">
    <property type="component" value="Unassembled WGS sequence"/>
</dbReference>
<dbReference type="Gene3D" id="1.10.510.10">
    <property type="entry name" value="Transferase(Phosphotransferase) domain 1"/>
    <property type="match status" value="2"/>
</dbReference>
<feature type="region of interest" description="Disordered" evidence="1">
    <location>
        <begin position="1"/>
        <end position="60"/>
    </location>
</feature>
<dbReference type="AlphaFoldDB" id="A0A6A5R9C4"/>
<dbReference type="PROSITE" id="PS50011">
    <property type="entry name" value="PROTEIN_KINASE_DOM"/>
    <property type="match status" value="1"/>
</dbReference>
<organism evidence="3 4">
    <name type="scientific">Didymella exigua CBS 183.55</name>
    <dbReference type="NCBI Taxonomy" id="1150837"/>
    <lineage>
        <taxon>Eukaryota</taxon>
        <taxon>Fungi</taxon>
        <taxon>Dikarya</taxon>
        <taxon>Ascomycota</taxon>
        <taxon>Pezizomycotina</taxon>
        <taxon>Dothideomycetes</taxon>
        <taxon>Pleosporomycetidae</taxon>
        <taxon>Pleosporales</taxon>
        <taxon>Pleosporineae</taxon>
        <taxon>Didymellaceae</taxon>
        <taxon>Didymella</taxon>
    </lineage>
</organism>
<keyword evidence="3" id="KW-0418">Kinase</keyword>
<dbReference type="Pfam" id="PF00069">
    <property type="entry name" value="Pkinase"/>
    <property type="match status" value="1"/>
</dbReference>
<dbReference type="GO" id="GO:0004674">
    <property type="term" value="F:protein serine/threonine kinase activity"/>
    <property type="evidence" value="ECO:0007669"/>
    <property type="project" value="TreeGrafter"/>
</dbReference>
<evidence type="ECO:0000256" key="1">
    <source>
        <dbReference type="SAM" id="MobiDB-lite"/>
    </source>
</evidence>
<dbReference type="EMBL" id="ML978996">
    <property type="protein sequence ID" value="KAF1924143.1"/>
    <property type="molecule type" value="Genomic_DNA"/>
</dbReference>
<feature type="compositionally biased region" description="Polar residues" evidence="1">
    <location>
        <begin position="84"/>
        <end position="96"/>
    </location>
</feature>
<reference evidence="3" key="1">
    <citation type="journal article" date="2020" name="Stud. Mycol.">
        <title>101 Dothideomycetes genomes: a test case for predicting lifestyles and emergence of pathogens.</title>
        <authorList>
            <person name="Haridas S."/>
            <person name="Albert R."/>
            <person name="Binder M."/>
            <person name="Bloem J."/>
            <person name="Labutti K."/>
            <person name="Salamov A."/>
            <person name="Andreopoulos B."/>
            <person name="Baker S."/>
            <person name="Barry K."/>
            <person name="Bills G."/>
            <person name="Bluhm B."/>
            <person name="Cannon C."/>
            <person name="Castanera R."/>
            <person name="Culley D."/>
            <person name="Daum C."/>
            <person name="Ezra D."/>
            <person name="Gonzalez J."/>
            <person name="Henrissat B."/>
            <person name="Kuo A."/>
            <person name="Liang C."/>
            <person name="Lipzen A."/>
            <person name="Lutzoni F."/>
            <person name="Magnuson J."/>
            <person name="Mondo S."/>
            <person name="Nolan M."/>
            <person name="Ohm R."/>
            <person name="Pangilinan J."/>
            <person name="Park H.-J."/>
            <person name="Ramirez L."/>
            <person name="Alfaro M."/>
            <person name="Sun H."/>
            <person name="Tritt A."/>
            <person name="Yoshinaga Y."/>
            <person name="Zwiers L.-H."/>
            <person name="Turgeon B."/>
            <person name="Goodwin S."/>
            <person name="Spatafora J."/>
            <person name="Crous P."/>
            <person name="Grigoriev I."/>
        </authorList>
    </citation>
    <scope>NUCLEOTIDE SEQUENCE</scope>
    <source>
        <strain evidence="3">CBS 183.55</strain>
    </source>
</reference>
<dbReference type="GeneID" id="54351599"/>
<sequence length="697" mass="79871">MAQIALPRPEIPTRASTHRTLLTRSTVQLPSRTNERAFSQNSSLGWSHQPSSQERARPFSDTFPYDHYVPEESNVPEARKARSSGPTTYAPSAQQVARSPLPEKIIEITHGDETTQNRGGMIRRYATSAASTPASKALAWKVRTLAHQHRSVDWHVPFLPSADLERLIAGNAVLSALSAAKREKPIIGSPVNYRRILAVLHLMKRPSKIHVFLTRGVCDADLPLEPLDDGSTIVRTLSLRSKNNKKAPTITFNRSEDAQGFCEQQWSVIAHKFTKLDRFYVRLEKEIVLPYMEYRRTERGGGEGEIYLTRIHPDYHPWHRETAECKRNRKTCLKKCNVFAVKILSRYDTAAFTKEVSTFEKLQRETHTHEHLVNLLAAYEQNKRYHFVFPWADVDLLRYWQQDAKPDPSSERASWLATQCHGLAQALDRIHHYKTFSGRLLQFGFDQTGHAVSTNALEPSNRSKQNRRYYGRHGDLKPENILWFPDSRFPGSYGILRITDFGSAQFATEESKRGRVPNSPSYHSPEYALTQDYSIACDIWALGCIYLEFITWYFGGWTAVHHFSLQRRETDHTLANIRSDKFFSIKDDGAVRAASVKHEVTDKIDALWVGLRQVRDKYTQEMFEKLLNMVKTEMLIVSPLTAPAHGRKSAGNIFRELSKYCPPEPDPSRCSTFEPQQKPASQQNIVTRLKRRSIIRN</sequence>
<feature type="compositionally biased region" description="Polar residues" evidence="1">
    <location>
        <begin position="669"/>
        <end position="684"/>
    </location>
</feature>
<accession>A0A6A5R9C4</accession>
<dbReference type="CDD" id="cd00180">
    <property type="entry name" value="PKc"/>
    <property type="match status" value="1"/>
</dbReference>
<evidence type="ECO:0000313" key="3">
    <source>
        <dbReference type="EMBL" id="KAF1924143.1"/>
    </source>
</evidence>
<dbReference type="InterPro" id="IPR011009">
    <property type="entry name" value="Kinase-like_dom_sf"/>
</dbReference>
<keyword evidence="4" id="KW-1185">Reference proteome</keyword>